<accession>A0A7H1MMQ4</accession>
<name>A0A7H1MMQ4_9LACO</name>
<dbReference type="RefSeq" id="WP_041942390.1">
    <property type="nucleotide sequence ID" value="NZ_CP026847.1"/>
</dbReference>
<dbReference type="EMBL" id="CP043431">
    <property type="protein sequence ID" value="QNT64740.1"/>
    <property type="molecule type" value="Genomic_DNA"/>
</dbReference>
<evidence type="ECO:0000313" key="2">
    <source>
        <dbReference type="Proteomes" id="UP000516446"/>
    </source>
</evidence>
<dbReference type="AlphaFoldDB" id="A0A7H1MMQ4"/>
<protein>
    <submittedName>
        <fullName evidence="1">Uncharacterized protein</fullName>
    </submittedName>
</protein>
<gene>
    <name evidence="1" type="ORF">FY536_05485</name>
</gene>
<dbReference type="Proteomes" id="UP000516446">
    <property type="component" value="Chromosome"/>
</dbReference>
<reference evidence="1 2" key="1">
    <citation type="submission" date="2019-08" db="EMBL/GenBank/DDBJ databases">
        <authorList>
            <person name="Chang H.C."/>
            <person name="Mun S.Y."/>
        </authorList>
    </citation>
    <scope>NUCLEOTIDE SEQUENCE [LARGE SCALE GENOMIC DNA]</scope>
    <source>
        <strain evidence="1 2">SK</strain>
    </source>
</reference>
<proteinExistence type="predicted"/>
<keyword evidence="2" id="KW-1185">Reference proteome</keyword>
<evidence type="ECO:0000313" key="1">
    <source>
        <dbReference type="EMBL" id="QNT64740.1"/>
    </source>
</evidence>
<sequence>MYSNFFISLITVFFFILILVGLYTVTNFIIHFFKRYWRGFYRMSRYLYKRLHGEPESDAMHYAMHH</sequence>
<organism evidence="1 2">
    <name type="scientific">Weissella koreensis</name>
    <dbReference type="NCBI Taxonomy" id="165096"/>
    <lineage>
        <taxon>Bacteria</taxon>
        <taxon>Bacillati</taxon>
        <taxon>Bacillota</taxon>
        <taxon>Bacilli</taxon>
        <taxon>Lactobacillales</taxon>
        <taxon>Lactobacillaceae</taxon>
        <taxon>Weissella</taxon>
    </lineage>
</organism>